<dbReference type="CDD" id="cd20707">
    <property type="entry name" value="MIX_III"/>
    <property type="match status" value="1"/>
</dbReference>
<sequence>MPETITPPLALQGETAWAARLLREGFLYIWDEQASRWSGYFCTCEGFFYPLSLENGAPPAVVSGRIKPCITEPLELARASLITLPVRPAPFQNGVFWFAWSEVEWTDAVRKRHEAAAYRERYMQRFDMARWLASGQADNVVPIATLSQTVAEYSEEAERSEMRAWSPTPWKNATALDGANLLLAAQSLSPGQGGIIMLSDPVATVQEISTLINYRLTSRFSASPEFERGLALTSLLSGLKEAMCTQFARDILTQNEQAEISTRYGGESAGGIARPPLPAHASALHALNDSMLQTHVNARWANYEKYIDRDKEREFLERYDSALREYDARVISPMTDMYLAWLKSDALQDYLDHNFDQRDIVSGAVFIQAVTDCVDGMLDKKGASDYFCEQLSQPTIAARNILLRATVANNAAWQQQINHAVSAGRYDDLPWDKLADGYKDITGQMKDGITLGIETYLSTVSSVLLGVARKTVDGVLLPAMVAMAACGGYALRTVTLTGERKYFINAVLEQLAKMTDPDMRIAPSRVRHYVDIEMRRMKITGMAVEGTQKSKFIVMIDVNEAMYAQSLPEPERSKALAKAIRSPQEIKDTIFPGNWHRRLAVAQGVKAGRVVSDVAAAVPLAGGILSMILQWNAVIGAGMPKDLLTEKDSKFVANIISSIGASADVLDSAWRNFRAIRIRGAVRILYGAKVERFITVILERTIRTGAAAGIVAVLWDGWHALSAFSNREIGLGMIYLTSTVSGALLWAFAMKWLMLGPVGISVCLLLIFSSAIYLISNQNDAIQKWLAAMWWRKIPPEDKNIPVKMLNSKMEMDEFYKLLQQGG</sequence>
<dbReference type="InterPro" id="IPR046864">
    <property type="entry name" value="VasX_N"/>
</dbReference>
<keyword evidence="4" id="KW-1185">Reference proteome</keyword>
<evidence type="ECO:0000313" key="4">
    <source>
        <dbReference type="Proteomes" id="UP000659047"/>
    </source>
</evidence>
<protein>
    <recommendedName>
        <fullName evidence="2">Toxin VasX N-terminal region domain-containing protein</fullName>
    </recommendedName>
</protein>
<keyword evidence="1" id="KW-0472">Membrane</keyword>
<name>A0A8K0V3Y4_9ENTR</name>
<comment type="caution">
    <text evidence="3">The sequence shown here is derived from an EMBL/GenBank/DDBJ whole genome shotgun (WGS) entry which is preliminary data.</text>
</comment>
<dbReference type="RefSeq" id="WP_238714841.1">
    <property type="nucleotide sequence ID" value="NZ_JAEPBH010000046.1"/>
</dbReference>
<evidence type="ECO:0000259" key="2">
    <source>
        <dbReference type="Pfam" id="PF20249"/>
    </source>
</evidence>
<dbReference type="NCBIfam" id="NF041559">
    <property type="entry name" value="BTH_I2691_fam"/>
    <property type="match status" value="1"/>
</dbReference>
<evidence type="ECO:0000313" key="3">
    <source>
        <dbReference type="EMBL" id="MBK4716618.1"/>
    </source>
</evidence>
<evidence type="ECO:0000256" key="1">
    <source>
        <dbReference type="SAM" id="Phobius"/>
    </source>
</evidence>
<dbReference type="InterPro" id="IPR048126">
    <property type="entry name" value="Toxin_VasX"/>
</dbReference>
<accession>A0A8K0V3Y4</accession>
<dbReference type="EMBL" id="JAEPBH010000046">
    <property type="protein sequence ID" value="MBK4716618.1"/>
    <property type="molecule type" value="Genomic_DNA"/>
</dbReference>
<reference evidence="3" key="1">
    <citation type="submission" date="2021-01" db="EMBL/GenBank/DDBJ databases">
        <title>Intestinitalea alba gen. nov., sp. nov., a novel genus of the family Enterobacteriaceae, isolated from the gut of the plastic-eating mealworm Tenebrio molitor L.</title>
        <authorList>
            <person name="Yang Y."/>
        </authorList>
    </citation>
    <scope>NUCLEOTIDE SEQUENCE</scope>
    <source>
        <strain evidence="3">BIT-L3</strain>
    </source>
</reference>
<feature type="transmembrane region" description="Helical" evidence="1">
    <location>
        <begin position="755"/>
        <end position="775"/>
    </location>
</feature>
<dbReference type="Proteomes" id="UP000659047">
    <property type="component" value="Unassembled WGS sequence"/>
</dbReference>
<dbReference type="AlphaFoldDB" id="A0A8K0V3Y4"/>
<organism evidence="3 4">
    <name type="scientific">Tenebrionibacter intestinalis</name>
    <dbReference type="NCBI Taxonomy" id="2799638"/>
    <lineage>
        <taxon>Bacteria</taxon>
        <taxon>Pseudomonadati</taxon>
        <taxon>Pseudomonadota</taxon>
        <taxon>Gammaproteobacteria</taxon>
        <taxon>Enterobacterales</taxon>
        <taxon>Enterobacteriaceae</taxon>
        <taxon>Tenebrionibacter/Tenebrionicola group</taxon>
        <taxon>Tenebrionibacter</taxon>
    </lineage>
</organism>
<dbReference type="Pfam" id="PF20249">
    <property type="entry name" value="VasX_N"/>
    <property type="match status" value="1"/>
</dbReference>
<keyword evidence="1" id="KW-1133">Transmembrane helix</keyword>
<gene>
    <name evidence="3" type="ORF">JJB97_15025</name>
</gene>
<proteinExistence type="predicted"/>
<feature type="domain" description="Toxin VasX N-terminal region" evidence="2">
    <location>
        <begin position="16"/>
        <end position="132"/>
    </location>
</feature>
<keyword evidence="1" id="KW-0812">Transmembrane</keyword>
<feature type="transmembrane region" description="Helical" evidence="1">
    <location>
        <begin position="729"/>
        <end position="749"/>
    </location>
</feature>